<feature type="domain" description="Thiopeptide-type bacteriocin biosynthesis" evidence="2">
    <location>
        <begin position="747"/>
        <end position="1013"/>
    </location>
</feature>
<protein>
    <recommendedName>
        <fullName evidence="5">Thiopeptide-type bacteriocin biosynthesis protein</fullName>
    </recommendedName>
</protein>
<reference evidence="3 4" key="1">
    <citation type="submission" date="2019-09" db="EMBL/GenBank/DDBJ databases">
        <title>Chitinophaga ginsengihumi sp. nov., isolated from soil of ginseng rhizosphere.</title>
        <authorList>
            <person name="Lee J."/>
        </authorList>
    </citation>
    <scope>NUCLEOTIDE SEQUENCE [LARGE SCALE GENOMIC DNA]</scope>
    <source>
        <strain evidence="3 4">BN140078</strain>
    </source>
</reference>
<feature type="domain" description="Lantibiotic dehydratase N-terminal" evidence="1">
    <location>
        <begin position="29"/>
        <end position="675"/>
    </location>
</feature>
<dbReference type="Pfam" id="PF14028">
    <property type="entry name" value="Lant_dehydr_C"/>
    <property type="match status" value="1"/>
</dbReference>
<proteinExistence type="predicted"/>
<dbReference type="NCBIfam" id="TIGR03891">
    <property type="entry name" value="thiopep_ocin"/>
    <property type="match status" value="1"/>
</dbReference>
<evidence type="ECO:0000259" key="2">
    <source>
        <dbReference type="Pfam" id="PF14028"/>
    </source>
</evidence>
<accession>A0A5B2VLA0</accession>
<dbReference type="EMBL" id="VUOC01000004">
    <property type="protein sequence ID" value="KAA2239410.1"/>
    <property type="molecule type" value="Genomic_DNA"/>
</dbReference>
<evidence type="ECO:0000313" key="4">
    <source>
        <dbReference type="Proteomes" id="UP000324611"/>
    </source>
</evidence>
<evidence type="ECO:0000313" key="3">
    <source>
        <dbReference type="EMBL" id="KAA2239410.1"/>
    </source>
</evidence>
<keyword evidence="4" id="KW-1185">Reference proteome</keyword>
<dbReference type="InterPro" id="IPR006827">
    <property type="entry name" value="Lant_deHydtase_N"/>
</dbReference>
<dbReference type="Pfam" id="PF04738">
    <property type="entry name" value="Lant_dehydr_N"/>
    <property type="match status" value="1"/>
</dbReference>
<dbReference type="InterPro" id="IPR023809">
    <property type="entry name" value="Thiopep_bacteriocin_synth_dom"/>
</dbReference>
<evidence type="ECO:0000259" key="1">
    <source>
        <dbReference type="Pfam" id="PF04738"/>
    </source>
</evidence>
<dbReference type="RefSeq" id="WP_149840589.1">
    <property type="nucleotide sequence ID" value="NZ_VUOC01000004.1"/>
</dbReference>
<organism evidence="3 4">
    <name type="scientific">Chitinophaga agrisoli</name>
    <dbReference type="NCBI Taxonomy" id="2607653"/>
    <lineage>
        <taxon>Bacteria</taxon>
        <taxon>Pseudomonadati</taxon>
        <taxon>Bacteroidota</taxon>
        <taxon>Chitinophagia</taxon>
        <taxon>Chitinophagales</taxon>
        <taxon>Chitinophagaceae</taxon>
        <taxon>Chitinophaga</taxon>
    </lineage>
</organism>
<dbReference type="AlphaFoldDB" id="A0A5B2VLA0"/>
<reference evidence="3 4" key="2">
    <citation type="submission" date="2019-09" db="EMBL/GenBank/DDBJ databases">
        <authorList>
            <person name="Jin C."/>
        </authorList>
    </citation>
    <scope>NUCLEOTIDE SEQUENCE [LARGE SCALE GENOMIC DNA]</scope>
    <source>
        <strain evidence="3 4">BN140078</strain>
    </source>
</reference>
<evidence type="ECO:0008006" key="5">
    <source>
        <dbReference type="Google" id="ProtNLM"/>
    </source>
</evidence>
<sequence>MAYLPYTKVLMRTPLKSYANIQEDILLNDDLFEEGLYLSSPEFWAEFKKYREGGAKNQKLEHTALKYWIRSCMRCTPYGTFAGSMLLSTGPGTEIILRPQSAHRKFLRLDTNFLTTILQGLSRLPVIRQQLHYSLNNSLYLAGNTYRYAEYRLQHTARVYELTAAERTRFLDAVIALLQTPQTLQALQDMLERSFQAPPAAVAEYLQEIEQAQIIISALEPAITGEDPLKNCLQLLKTLNGIPDIYSFLSGLYEQLSNPAAGTSFYSTLEEKLKQLPFIASMPKTPFQADLFMNTSAAMIDQELIANLSSEIGELKAFSRMNQTRDLENFKSKFRDTYEDAEVPLNIALDADLGIGYGSVQTAGSGAHDFVGTLMLGNNDPADQQITYDTLHRFIFRKTLEAIRQQQKEIVITEADLKTIQDPATSNFPAGQFVLGSLMKIAGRLDKDNFQFHLKAFGGSSGGNLLGRFSAGDADIADLLKEILQKEETLHPDILFAEIVHLPQARIGNILIRPVLRKYEIPYIGTSGIPAAMQIPINDLMVSVQRNEVVLRSIHHNKRVMPCLTTAHNYSNGALPMYKFLCDLQLQGKTSYSWDWGVFAGEQYLPRVVFKHIVIKPASWKVTVQDISDLSEDHRDICHYFENWRNKYDMPQQVIIKESDNDLLVNFSFPASAQLFAAYLRKKKELRLEEFLFSPDEAVVHDEAGQPYCNELIIPLLDTTHSRPLFPATVRTLPEPVKRQFAPGDNWLYLKIYTGNKQAEKILTQQLLPFVKEGRSQGLFEHCFFVRYFDTAAHLRIRFYNSDPAMNGTLHTALANLLQPLIAGGTIRKIQFDTYQRELERYGNNTMSESEQLFGADSLAVLEFLELLQGNDEKYRWLFAMRGIDALLEDFDLSLPERNELMEQIRKGFFQEFGGHAFLLKQLNNQYRDNQQFITAHMNKHKDTDNEIEEIANLLAARSESNAAIIRQIVEKKEKEEILSLLPSYIHMFMNRLFIAQQRKCELVVYHFLEKFYRSAIALNKKDKLKLQQ</sequence>
<name>A0A5B2VLA0_9BACT</name>
<gene>
    <name evidence="3" type="ORF">F0L74_24725</name>
</gene>
<comment type="caution">
    <text evidence="3">The sequence shown here is derived from an EMBL/GenBank/DDBJ whole genome shotgun (WGS) entry which is preliminary data.</text>
</comment>
<dbReference type="Proteomes" id="UP000324611">
    <property type="component" value="Unassembled WGS sequence"/>
</dbReference>